<dbReference type="GO" id="GO:0022857">
    <property type="term" value="F:transmembrane transporter activity"/>
    <property type="evidence" value="ECO:0007669"/>
    <property type="project" value="InterPro"/>
</dbReference>
<dbReference type="Pfam" id="PF07690">
    <property type="entry name" value="MFS_1"/>
    <property type="match status" value="1"/>
</dbReference>
<name>A0A2P5I9N3_DIAHE</name>
<feature type="transmembrane region" description="Helical" evidence="3">
    <location>
        <begin position="350"/>
        <end position="373"/>
    </location>
</feature>
<evidence type="ECO:0000256" key="3">
    <source>
        <dbReference type="SAM" id="Phobius"/>
    </source>
</evidence>
<evidence type="ECO:0000256" key="2">
    <source>
        <dbReference type="ARBA" id="ARBA00006727"/>
    </source>
</evidence>
<dbReference type="InterPro" id="IPR011701">
    <property type="entry name" value="MFS"/>
</dbReference>
<accession>A0A2P5I9N3</accession>
<feature type="transmembrane region" description="Helical" evidence="3">
    <location>
        <begin position="321"/>
        <end position="343"/>
    </location>
</feature>
<dbReference type="EMBL" id="MAVT02000130">
    <property type="protein sequence ID" value="POS79210.1"/>
    <property type="molecule type" value="Genomic_DNA"/>
</dbReference>
<keyword evidence="3" id="KW-0812">Transmembrane</keyword>
<feature type="transmembrane region" description="Helical" evidence="3">
    <location>
        <begin position="122"/>
        <end position="145"/>
    </location>
</feature>
<keyword evidence="3" id="KW-1133">Transmembrane helix</keyword>
<feature type="transmembrane region" description="Helical" evidence="3">
    <location>
        <begin position="379"/>
        <end position="400"/>
    </location>
</feature>
<dbReference type="SUPFAM" id="SSF103473">
    <property type="entry name" value="MFS general substrate transporter"/>
    <property type="match status" value="1"/>
</dbReference>
<organism evidence="4 5">
    <name type="scientific">Diaporthe helianthi</name>
    <dbReference type="NCBI Taxonomy" id="158607"/>
    <lineage>
        <taxon>Eukaryota</taxon>
        <taxon>Fungi</taxon>
        <taxon>Dikarya</taxon>
        <taxon>Ascomycota</taxon>
        <taxon>Pezizomycotina</taxon>
        <taxon>Sordariomycetes</taxon>
        <taxon>Sordariomycetidae</taxon>
        <taxon>Diaporthales</taxon>
        <taxon>Diaporthaceae</taxon>
        <taxon>Diaporthe</taxon>
    </lineage>
</organism>
<gene>
    <name evidence="4" type="ORF">DHEL01_v202400</name>
</gene>
<dbReference type="GO" id="GO:0016020">
    <property type="term" value="C:membrane"/>
    <property type="evidence" value="ECO:0007669"/>
    <property type="project" value="UniProtKB-SubCell"/>
</dbReference>
<proteinExistence type="inferred from homology"/>
<feature type="transmembrane region" description="Helical" evidence="3">
    <location>
        <begin position="463"/>
        <end position="483"/>
    </location>
</feature>
<dbReference type="InParanoid" id="A0A2P5I9N3"/>
<reference evidence="4" key="1">
    <citation type="submission" date="2017-09" db="EMBL/GenBank/DDBJ databases">
        <title>Polyketide synthases of a Diaporthe helianthi virulent isolate.</title>
        <authorList>
            <person name="Baroncelli R."/>
        </authorList>
    </citation>
    <scope>NUCLEOTIDE SEQUENCE [LARGE SCALE GENOMIC DNA]</scope>
    <source>
        <strain evidence="4">7/96</strain>
    </source>
</reference>
<dbReference type="Proteomes" id="UP000094444">
    <property type="component" value="Unassembled WGS sequence"/>
</dbReference>
<comment type="similarity">
    <text evidence="2">Belongs to the major facilitator superfamily. Monocarboxylate porter (TC 2.A.1.13) family.</text>
</comment>
<evidence type="ECO:0008006" key="6">
    <source>
        <dbReference type="Google" id="ProtNLM"/>
    </source>
</evidence>
<dbReference type="PANTHER" id="PTHR11360">
    <property type="entry name" value="MONOCARBOXYLATE TRANSPORTER"/>
    <property type="match status" value="1"/>
</dbReference>
<comment type="subcellular location">
    <subcellularLocation>
        <location evidence="1">Membrane</location>
        <topology evidence="1">Multi-pass membrane protein</topology>
    </subcellularLocation>
</comment>
<comment type="caution">
    <text evidence="4">The sequence shown here is derived from an EMBL/GenBank/DDBJ whole genome shotgun (WGS) entry which is preliminary data.</text>
</comment>
<feature type="transmembrane region" description="Helical" evidence="3">
    <location>
        <begin position="151"/>
        <end position="173"/>
    </location>
</feature>
<feature type="transmembrane region" description="Helical" evidence="3">
    <location>
        <begin position="280"/>
        <end position="301"/>
    </location>
</feature>
<evidence type="ECO:0000313" key="4">
    <source>
        <dbReference type="EMBL" id="POS79210.1"/>
    </source>
</evidence>
<keyword evidence="3" id="KW-0472">Membrane</keyword>
<dbReference type="Gene3D" id="1.20.1250.20">
    <property type="entry name" value="MFS general substrate transporter like domains"/>
    <property type="match status" value="2"/>
</dbReference>
<dbReference type="AlphaFoldDB" id="A0A2P5I9N3"/>
<protein>
    <recommendedName>
        <fullName evidence="6">Monocarboxylate transporter</fullName>
    </recommendedName>
</protein>
<sequence>MSQTETISLRQTTPSNLGELDVQTEEQGSVVGHDQSVQRRNGTNMKKACVLIGSGLIQLPIWGFAMSYGVFQEYFNSAWTLSGSRELTGVIGTTFNGIIYISMPFLFALFTKRWARWRQAAALAGSLLTCASFLLSSLSSSAWHLVATLGVLAPLGCALVFSPVTLSLGEWFSSSSSSSTQDGGGGGGGKNNRALAYGVTLSCKNVVGSACPFLFRALLDRFGFRVTVKVWAAVAAATGIPAIFMIPTHPSSLDHSRRRLALSSSSGEPRPSRRIPWHFLGHKTIYIYGAAILLQSAGYGIPQTYLSTYAHDVAGVSQASATLLLTVFNLPGIASSSFFGFLCDSRRLRLSAATVTAIPAAGSAVAAFLFWGLAWRGSMALLVLFSVTFGFFAGGYSATWGSVLNELEGEARDGNEAVDTGMLYGLLNGARGVGYVGGGLVGLPLLRAGGEASLGTLGYGTTYGPLIVFTGLSSVLGGWAVLWRWHKLMAFL</sequence>
<keyword evidence="5" id="KW-1185">Reference proteome</keyword>
<dbReference type="InterPro" id="IPR036259">
    <property type="entry name" value="MFS_trans_sf"/>
</dbReference>
<dbReference type="OrthoDB" id="2213137at2759"/>
<feature type="transmembrane region" description="Helical" evidence="3">
    <location>
        <begin position="48"/>
        <end position="70"/>
    </location>
</feature>
<dbReference type="InterPro" id="IPR050327">
    <property type="entry name" value="Proton-linked_MCT"/>
</dbReference>
<feature type="transmembrane region" description="Helical" evidence="3">
    <location>
        <begin position="90"/>
        <end position="110"/>
    </location>
</feature>
<feature type="transmembrane region" description="Helical" evidence="3">
    <location>
        <begin position="421"/>
        <end position="443"/>
    </location>
</feature>
<dbReference type="PANTHER" id="PTHR11360:SF156">
    <property type="entry name" value="MONOCARBOXYLATE TRANSPORTER, PUTATIVE (AFU_ORTHOLOGUE AFUA_4G14260)-RELATED"/>
    <property type="match status" value="1"/>
</dbReference>
<evidence type="ECO:0000313" key="5">
    <source>
        <dbReference type="Proteomes" id="UP000094444"/>
    </source>
</evidence>
<evidence type="ECO:0000256" key="1">
    <source>
        <dbReference type="ARBA" id="ARBA00004141"/>
    </source>
</evidence>